<dbReference type="Proteomes" id="UP001515500">
    <property type="component" value="Chromosome 18"/>
</dbReference>
<protein>
    <submittedName>
        <fullName evidence="5">Uncharacterized protein LOC120281905</fullName>
    </submittedName>
</protein>
<dbReference type="SUPFAM" id="SSF57889">
    <property type="entry name" value="Cysteine-rich domain"/>
    <property type="match status" value="1"/>
</dbReference>
<dbReference type="PANTHER" id="PTHR46477:SF3">
    <property type="entry name" value="CYSTEINE_HISTIDINE-RICH C1 DOMAIN FAMILY PROTEIN"/>
    <property type="match status" value="1"/>
</dbReference>
<keyword evidence="2" id="KW-1133">Transmembrane helix</keyword>
<evidence type="ECO:0000259" key="3">
    <source>
        <dbReference type="Pfam" id="PF03107"/>
    </source>
</evidence>
<keyword evidence="4" id="KW-1185">Reference proteome</keyword>
<dbReference type="GeneID" id="120281905"/>
<keyword evidence="1" id="KW-0677">Repeat</keyword>
<feature type="transmembrane region" description="Helical" evidence="2">
    <location>
        <begin position="221"/>
        <end position="246"/>
    </location>
</feature>
<dbReference type="AlphaFoldDB" id="A0AB40CWZ9"/>
<gene>
    <name evidence="5" type="primary">LOC120281905</name>
</gene>
<keyword evidence="2" id="KW-0472">Membrane</keyword>
<organism evidence="4 5">
    <name type="scientific">Dioscorea cayennensis subsp. rotundata</name>
    <name type="common">White Guinea yam</name>
    <name type="synonym">Dioscorea rotundata</name>
    <dbReference type="NCBI Taxonomy" id="55577"/>
    <lineage>
        <taxon>Eukaryota</taxon>
        <taxon>Viridiplantae</taxon>
        <taxon>Streptophyta</taxon>
        <taxon>Embryophyta</taxon>
        <taxon>Tracheophyta</taxon>
        <taxon>Spermatophyta</taxon>
        <taxon>Magnoliopsida</taxon>
        <taxon>Liliopsida</taxon>
        <taxon>Dioscoreales</taxon>
        <taxon>Dioscoreaceae</taxon>
        <taxon>Dioscorea</taxon>
    </lineage>
</organism>
<dbReference type="InterPro" id="IPR004146">
    <property type="entry name" value="DC1"/>
</dbReference>
<proteinExistence type="predicted"/>
<dbReference type="InterPro" id="IPR046349">
    <property type="entry name" value="C1-like_sf"/>
</dbReference>
<reference evidence="5" key="1">
    <citation type="submission" date="2025-08" db="UniProtKB">
        <authorList>
            <consortium name="RefSeq"/>
        </authorList>
    </citation>
    <scope>IDENTIFICATION</scope>
</reference>
<keyword evidence="2" id="KW-0812">Transmembrane</keyword>
<evidence type="ECO:0000256" key="1">
    <source>
        <dbReference type="ARBA" id="ARBA00022737"/>
    </source>
</evidence>
<evidence type="ECO:0000256" key="2">
    <source>
        <dbReference type="SAM" id="Phobius"/>
    </source>
</evidence>
<evidence type="ECO:0000313" key="4">
    <source>
        <dbReference type="Proteomes" id="UP001515500"/>
    </source>
</evidence>
<sequence>MMYGEMQHPCHPQHKLKPENKETPYTCYGCREIGFFTRYTCSEPSCNFYLHKDCVSPPDTTTHHFFPDCNFVFLTSGKPDRYCDACGRDIKGYVYHCFTCGNDLHPCCASLPRFNEDDEITLELKKKVSSKCNFCDKKEVRKGARTWSYVSKCKEYNFHISCVKEMMLKNWEKEFLNNSNARENGLQLERKVPSLQIKRRKNSKDKKGAGGFTKFMKMMKLAISFIVAAVVGDPTTMFASIITSLITQ</sequence>
<evidence type="ECO:0000313" key="5">
    <source>
        <dbReference type="RefSeq" id="XP_039144533.1"/>
    </source>
</evidence>
<dbReference type="RefSeq" id="XP_039144533.1">
    <property type="nucleotide sequence ID" value="XM_039288599.1"/>
</dbReference>
<feature type="domain" description="DC1" evidence="3">
    <location>
        <begin position="9"/>
        <end position="55"/>
    </location>
</feature>
<dbReference type="Pfam" id="PF03107">
    <property type="entry name" value="C1_2"/>
    <property type="match status" value="1"/>
</dbReference>
<name>A0AB40CWZ9_DIOCR</name>
<accession>A0AB40CWZ9</accession>
<dbReference type="PANTHER" id="PTHR46477">
    <property type="entry name" value="CYSTEINE/HISTIDINE-RICH C1 DOMAIN FAMILY PROTEIN"/>
    <property type="match status" value="1"/>
</dbReference>